<keyword evidence="8" id="KW-1185">Reference proteome</keyword>
<evidence type="ECO:0000256" key="4">
    <source>
        <dbReference type="ARBA" id="ARBA00023180"/>
    </source>
</evidence>
<dbReference type="GO" id="GO:0052689">
    <property type="term" value="F:carboxylic ester hydrolase activity"/>
    <property type="evidence" value="ECO:0007669"/>
    <property type="project" value="UniProtKB-KW"/>
</dbReference>
<dbReference type="InterPro" id="IPR029058">
    <property type="entry name" value="AB_hydrolase_fold"/>
</dbReference>
<accession>A0A8S4FA52</accession>
<evidence type="ECO:0000256" key="5">
    <source>
        <dbReference type="SAM" id="SignalP"/>
    </source>
</evidence>
<dbReference type="InterPro" id="IPR002018">
    <property type="entry name" value="CarbesteraseB"/>
</dbReference>
<dbReference type="SUPFAM" id="SSF53474">
    <property type="entry name" value="alpha/beta-Hydrolases"/>
    <property type="match status" value="1"/>
</dbReference>
<feature type="signal peptide" evidence="5">
    <location>
        <begin position="1"/>
        <end position="24"/>
    </location>
</feature>
<comment type="caution">
    <text evidence="7">The sequence shown here is derived from an EMBL/GenBank/DDBJ whole genome shotgun (WGS) entry which is preliminary data.</text>
</comment>
<dbReference type="PANTHER" id="PTHR43142:SF1">
    <property type="entry name" value="CARBOXYLIC ESTER HYDROLASE"/>
    <property type="match status" value="1"/>
</dbReference>
<feature type="chain" id="PRO_5035852215" evidence="5">
    <location>
        <begin position="25"/>
        <end position="594"/>
    </location>
</feature>
<keyword evidence="3" id="KW-0378">Hydrolase</keyword>
<dbReference type="InterPro" id="IPR019819">
    <property type="entry name" value="Carboxylesterase_B_CS"/>
</dbReference>
<dbReference type="PANTHER" id="PTHR43142">
    <property type="entry name" value="CARBOXYLIC ESTER HYDROLASE"/>
    <property type="match status" value="1"/>
</dbReference>
<proteinExistence type="inferred from homology"/>
<sequence>MVTRLNRAPCLILLIFLSINAVFSTDDHAEVKLKQGSVLGKVETTFLNKETYYKFQSIPYAQPPVGSLRFQPPRPLESWEGTYEAFDRKPTCMQVNAHKRNGEKLGITGSEDCLYLSVFTPSRQDSLPVIVLDYSDNFKTGFNGSDIYGPDFFVEENVVIVYITHRVGLLGYLNTQDHVIPGNAGLKDFILGLQWIQDNIKEFGGDPERVTIMGNRGGAALANILLYSEKAKGLFSSVAMQSGTAYEAVYFPENTRKNAFNLGKYFNITTEDSTTLLKGLQEVEATELVKNAYAGIGDVTTKVDQKSVYPFAPVIESLGEDAVLTILPEESNIVNDVPVLIGYNSRDGLDMASLYIKDPRLVEKAGELLFLFPIRTNYRFDVNGTLYWEALSELNQYYFKSGYFNYNNILEYAVYIGDDLEIYAVDYAVRQLSDKLKSSLYYYVFDFNGALNENYIATAKYGMIALEQWGATITDELCYLYLCSRIRNNYESLQKRPSTQPELKLLKKMVRMWANFARTGNPTPTEDEVLKGVTWQPVDKENKIKKYLHIKKKLTMQTNPIEERIQFWDSFLKKYEEKAIDGVVRGVKETHEEL</sequence>
<dbReference type="Pfam" id="PF00135">
    <property type="entry name" value="COesterase"/>
    <property type="match status" value="1"/>
</dbReference>
<keyword evidence="4" id="KW-0325">Glycoprotein</keyword>
<dbReference type="AlphaFoldDB" id="A0A8S4FA52"/>
<evidence type="ECO:0000313" key="8">
    <source>
        <dbReference type="Proteomes" id="UP000653454"/>
    </source>
</evidence>
<keyword evidence="5" id="KW-0732">Signal</keyword>
<feature type="domain" description="Carboxylesterase type B" evidence="6">
    <location>
        <begin position="29"/>
        <end position="568"/>
    </location>
</feature>
<evidence type="ECO:0000256" key="2">
    <source>
        <dbReference type="ARBA" id="ARBA00022487"/>
    </source>
</evidence>
<keyword evidence="2" id="KW-0719">Serine esterase</keyword>
<dbReference type="Proteomes" id="UP000653454">
    <property type="component" value="Unassembled WGS sequence"/>
</dbReference>
<evidence type="ECO:0000313" key="7">
    <source>
        <dbReference type="EMBL" id="CAG9124129.1"/>
    </source>
</evidence>
<dbReference type="Gene3D" id="3.40.50.1820">
    <property type="entry name" value="alpha/beta hydrolase"/>
    <property type="match status" value="1"/>
</dbReference>
<dbReference type="PROSITE" id="PS00941">
    <property type="entry name" value="CARBOXYLESTERASE_B_2"/>
    <property type="match status" value="1"/>
</dbReference>
<protein>
    <submittedName>
        <fullName evidence="7">(diamondback moth) hypothetical protein</fullName>
    </submittedName>
</protein>
<gene>
    <name evidence="7" type="ORF">PLXY2_LOCUS8108</name>
</gene>
<reference evidence="7" key="1">
    <citation type="submission" date="2020-11" db="EMBL/GenBank/DDBJ databases">
        <authorList>
            <person name="Whiteford S."/>
        </authorList>
    </citation>
    <scope>NUCLEOTIDE SEQUENCE</scope>
</reference>
<evidence type="ECO:0000256" key="3">
    <source>
        <dbReference type="ARBA" id="ARBA00022801"/>
    </source>
</evidence>
<comment type="similarity">
    <text evidence="1">Belongs to the type-B carboxylesterase/lipase family.</text>
</comment>
<dbReference type="EMBL" id="CAJHNJ030000029">
    <property type="protein sequence ID" value="CAG9124129.1"/>
    <property type="molecule type" value="Genomic_DNA"/>
</dbReference>
<evidence type="ECO:0000259" key="6">
    <source>
        <dbReference type="Pfam" id="PF00135"/>
    </source>
</evidence>
<organism evidence="7 8">
    <name type="scientific">Plutella xylostella</name>
    <name type="common">Diamondback moth</name>
    <name type="synonym">Plutella maculipennis</name>
    <dbReference type="NCBI Taxonomy" id="51655"/>
    <lineage>
        <taxon>Eukaryota</taxon>
        <taxon>Metazoa</taxon>
        <taxon>Ecdysozoa</taxon>
        <taxon>Arthropoda</taxon>
        <taxon>Hexapoda</taxon>
        <taxon>Insecta</taxon>
        <taxon>Pterygota</taxon>
        <taxon>Neoptera</taxon>
        <taxon>Endopterygota</taxon>
        <taxon>Lepidoptera</taxon>
        <taxon>Glossata</taxon>
        <taxon>Ditrysia</taxon>
        <taxon>Yponomeutoidea</taxon>
        <taxon>Plutellidae</taxon>
        <taxon>Plutella</taxon>
    </lineage>
</organism>
<name>A0A8S4FA52_PLUXY</name>
<evidence type="ECO:0000256" key="1">
    <source>
        <dbReference type="ARBA" id="ARBA00005964"/>
    </source>
</evidence>